<protein>
    <submittedName>
        <fullName evidence="1">Uncharacterized protein</fullName>
    </submittedName>
</protein>
<evidence type="ECO:0000313" key="1">
    <source>
        <dbReference type="EMBL" id="EXU94681.1"/>
    </source>
</evidence>
<dbReference type="EMBL" id="JELW01000182">
    <property type="protein sequence ID" value="EXU94681.1"/>
    <property type="molecule type" value="Genomic_DNA"/>
</dbReference>
<comment type="caution">
    <text evidence="1">The sequence shown here is derived from an EMBL/GenBank/DDBJ whole genome shotgun (WGS) entry which is preliminary data.</text>
</comment>
<accession>A0A014P0H2</accession>
<evidence type="ECO:0000313" key="2">
    <source>
        <dbReference type="Proteomes" id="UP000030151"/>
    </source>
</evidence>
<reference evidence="1 2" key="1">
    <citation type="submission" date="2014-02" db="EMBL/GenBank/DDBJ databases">
        <title>The genome sequence of the entomopathogenic fungus Metarhizium robertsii ARSEF 2575.</title>
        <authorList>
            <person name="Giuliano Garisto Donzelli B."/>
            <person name="Roe B.A."/>
            <person name="Macmil S.L."/>
            <person name="Krasnoff S.B."/>
            <person name="Gibson D.M."/>
        </authorList>
    </citation>
    <scope>NUCLEOTIDE SEQUENCE [LARGE SCALE GENOMIC DNA]</scope>
    <source>
        <strain evidence="1 2">ARSEF 2575</strain>
    </source>
</reference>
<dbReference type="AlphaFoldDB" id="A0A014P0H2"/>
<proteinExistence type="predicted"/>
<dbReference type="HOGENOM" id="CLU_1611174_0_0_1"/>
<dbReference type="Proteomes" id="UP000030151">
    <property type="component" value="Unassembled WGS sequence"/>
</dbReference>
<organism evidence="1 2">
    <name type="scientific">Metarhizium robertsii</name>
    <dbReference type="NCBI Taxonomy" id="568076"/>
    <lineage>
        <taxon>Eukaryota</taxon>
        <taxon>Fungi</taxon>
        <taxon>Dikarya</taxon>
        <taxon>Ascomycota</taxon>
        <taxon>Pezizomycotina</taxon>
        <taxon>Sordariomycetes</taxon>
        <taxon>Hypocreomycetidae</taxon>
        <taxon>Hypocreales</taxon>
        <taxon>Clavicipitaceae</taxon>
        <taxon>Metarhizium</taxon>
    </lineage>
</organism>
<sequence length="165" mass="18466">MGDLAFKSFPALFNACVTRRKPNKIASPTKRPSDRGLIGYTTRTRAWPRKALVTVGLVALTMLSKKPREDRPSSFSVTWKRLPAACNTVDDAAVRIKGAGCDVKDLQSLGVDEHGVTRKWPNITRLFKGYDDGIQGQVPHRILVFKKFSIRPHGKPRTLDTKDCY</sequence>
<name>A0A014P0H2_9HYPO</name>
<gene>
    <name evidence="1" type="ORF">X797_012238</name>
</gene>